<reference evidence="2 3" key="1">
    <citation type="submission" date="2024-09" db="EMBL/GenBank/DDBJ databases">
        <authorList>
            <person name="D'Angelo T."/>
        </authorList>
    </citation>
    <scope>NUCLEOTIDE SEQUENCE [LARGE SCALE GENOMIC DNA]</scope>
    <source>
        <strain evidence="2">SAG AM-320-E07</strain>
    </source>
</reference>
<feature type="chain" id="PRO_5045455426" description="Peptidase S74 domain-containing protein" evidence="1">
    <location>
        <begin position="24"/>
        <end position="832"/>
    </location>
</feature>
<dbReference type="Proteomes" id="UP001593833">
    <property type="component" value="Unassembled WGS sequence"/>
</dbReference>
<accession>A0ABV6YJ08</accession>
<organism evidence="2 3">
    <name type="scientific">Eiseniibacteriota bacterium</name>
    <dbReference type="NCBI Taxonomy" id="2212470"/>
    <lineage>
        <taxon>Bacteria</taxon>
        <taxon>Candidatus Eiseniibacteriota</taxon>
    </lineage>
</organism>
<name>A0ABV6YJ08_UNCEI</name>
<evidence type="ECO:0000313" key="3">
    <source>
        <dbReference type="Proteomes" id="UP001593833"/>
    </source>
</evidence>
<sequence length="832" mass="88778">MRRCIVCSLFLIGILMSISLSPADVPHLINYQGTLTDDNEVWLEGKHNLTFSIYEDSLLGLPLWTEGHDSLEVVGGVFSVILGSITAIPGSTFEGVDRWMGITVDADPEMSPRMRMTSVPWAMRSGLADTAQTVVEVPTHGHHGLDAADGDPTNAVYVDDAGNAGIGTTSPASELEVVGNVEADGYTINGVPVGTSTDSYWAEIDSNIYYDTGNVGIGTTNPQALLQIGEETFYFYEDPNRFGIDDIDPDAQLEVATPPEGTLDLLMLSSSPDADGDLFIVKNSGKVGIGTSNPTNHELVVWDNDVVTNSGGFGLQYAGGIGGMFTLANGGPHLMSGAGKKLRLEALDGGDQSGITIDDNNVGIGTTSPTEELDVDGTVRMTGFDMPTGADDGYVLTSNGAGVGTWQEASGTVGGVGTPNFIPKWADGTTLDDSVIRQIDGMVAIGPTLPEHLLDVDGDISLDQYLYHNGSDELTYIEFNDYQIDMAAGRQGSSHKLISMSGGPAVPDYVVINEEGWDTDFRVEAGAFPVDEYALFVHGANGRVGIGTNDPDTKLHVDGNIVFGEYLYHDGDADTHIKCTTNQIDVYAGNTWLISADANGAGGGPEVVINRSSADVDFRVEASGEDNALVVDGNTGYVGIGATDFYRPLQVLEDRGVGAGEQMLASLATDAGDGAGLMLGYYANGANTTGAILRSSHALPLFLGTSANNRAITIENDGDVGIGTTTPNYTLDVDGDINVSGGYNIKKGGTNYNHPDYVFEPDYELMSLDELRDHVRREKSLPNVISADEVKQNDGFKMDELLIQMLEKIEEQTLYIFQLEERITQLEENRRD</sequence>
<comment type="caution">
    <text evidence="2">The sequence shown here is derived from an EMBL/GenBank/DDBJ whole genome shotgun (WGS) entry which is preliminary data.</text>
</comment>
<evidence type="ECO:0000313" key="2">
    <source>
        <dbReference type="EMBL" id="MFC1572294.1"/>
    </source>
</evidence>
<evidence type="ECO:0008006" key="4">
    <source>
        <dbReference type="Google" id="ProtNLM"/>
    </source>
</evidence>
<dbReference type="EMBL" id="JBHPKH010000010">
    <property type="protein sequence ID" value="MFC1572294.1"/>
    <property type="molecule type" value="Genomic_DNA"/>
</dbReference>
<protein>
    <recommendedName>
        <fullName evidence="4">Peptidase S74 domain-containing protein</fullName>
    </recommendedName>
</protein>
<gene>
    <name evidence="2" type="ORF">ACFL6M_01725</name>
</gene>
<proteinExistence type="predicted"/>
<evidence type="ECO:0000256" key="1">
    <source>
        <dbReference type="SAM" id="SignalP"/>
    </source>
</evidence>
<feature type="signal peptide" evidence="1">
    <location>
        <begin position="1"/>
        <end position="23"/>
    </location>
</feature>
<keyword evidence="1" id="KW-0732">Signal</keyword>
<keyword evidence="3" id="KW-1185">Reference proteome</keyword>